<evidence type="ECO:0000313" key="1">
    <source>
        <dbReference type="EMBL" id="KAI2659419.1"/>
    </source>
</evidence>
<organism evidence="1 2">
    <name type="scientific">Labeo rohita</name>
    <name type="common">Indian major carp</name>
    <name type="synonym">Cyprinus rohita</name>
    <dbReference type="NCBI Taxonomy" id="84645"/>
    <lineage>
        <taxon>Eukaryota</taxon>
        <taxon>Metazoa</taxon>
        <taxon>Chordata</taxon>
        <taxon>Craniata</taxon>
        <taxon>Vertebrata</taxon>
        <taxon>Euteleostomi</taxon>
        <taxon>Actinopterygii</taxon>
        <taxon>Neopterygii</taxon>
        <taxon>Teleostei</taxon>
        <taxon>Ostariophysi</taxon>
        <taxon>Cypriniformes</taxon>
        <taxon>Cyprinidae</taxon>
        <taxon>Labeoninae</taxon>
        <taxon>Labeonini</taxon>
        <taxon>Labeo</taxon>
    </lineage>
</organism>
<keyword evidence="1" id="KW-0675">Receptor</keyword>
<name>A0ABQ8M962_LABRO</name>
<gene>
    <name evidence="1" type="ORF">H4Q32_023721</name>
</gene>
<accession>A0ABQ8M962</accession>
<sequence>MNFVFLTFLAYFYLGSQIFLLNTLLVQPAHSHPQPCHILARIGHTVRLGALLPPRQSVRVRAALHRALSGLAESGNNFLPYNLSLDVVAREAPSGDPESLFRCVCQDIVVQGVSAVLAFPQTQEEIVQMEFMSSFLEIPFISIIEHGEPLRTQKYPPWIAWWIKIEAVNTNQSQAERAARLAQAGLGVHDLHAMRLELPENDVLTDLTD</sequence>
<reference evidence="1 2" key="1">
    <citation type="submission" date="2022-01" db="EMBL/GenBank/DDBJ databases">
        <title>A high-quality chromosome-level genome assembly of rohu carp, Labeo rohita.</title>
        <authorList>
            <person name="Arick M.A. II"/>
            <person name="Hsu C.-Y."/>
            <person name="Magbanua Z."/>
            <person name="Pechanova O."/>
            <person name="Grover C."/>
            <person name="Miller E."/>
            <person name="Thrash A."/>
            <person name="Ezzel L."/>
            <person name="Alam S."/>
            <person name="Benzie J."/>
            <person name="Hamilton M."/>
            <person name="Karsi A."/>
            <person name="Lawrence M.L."/>
            <person name="Peterson D.G."/>
        </authorList>
    </citation>
    <scope>NUCLEOTIDE SEQUENCE [LARGE SCALE GENOMIC DNA]</scope>
    <source>
        <strain evidence="2">BAU-BD-2019</strain>
        <tissue evidence="1">Blood</tissue>
    </source>
</reference>
<dbReference type="EMBL" id="JACTAM010000011">
    <property type="protein sequence ID" value="KAI2659419.1"/>
    <property type="molecule type" value="Genomic_DNA"/>
</dbReference>
<proteinExistence type="predicted"/>
<dbReference type="Proteomes" id="UP000830375">
    <property type="component" value="Unassembled WGS sequence"/>
</dbReference>
<comment type="caution">
    <text evidence="1">The sequence shown here is derived from an EMBL/GenBank/DDBJ whole genome shotgun (WGS) entry which is preliminary data.</text>
</comment>
<evidence type="ECO:0000313" key="2">
    <source>
        <dbReference type="Proteomes" id="UP000830375"/>
    </source>
</evidence>
<keyword evidence="2" id="KW-1185">Reference proteome</keyword>
<protein>
    <submittedName>
        <fullName evidence="1">Glutamate receptor ionotropic, NMDA 3A</fullName>
    </submittedName>
</protein>